<protein>
    <submittedName>
        <fullName evidence="1">Uncharacterized protein</fullName>
    </submittedName>
</protein>
<keyword evidence="2" id="KW-1185">Reference proteome</keyword>
<evidence type="ECO:0000313" key="2">
    <source>
        <dbReference type="Proteomes" id="UP001060085"/>
    </source>
</evidence>
<dbReference type="EMBL" id="CM044708">
    <property type="protein sequence ID" value="KAI5649418.1"/>
    <property type="molecule type" value="Genomic_DNA"/>
</dbReference>
<accession>A0ACB9ZQV2</accession>
<name>A0ACB9ZQV2_CATRO</name>
<sequence length="210" mass="23646">MSNLKQHQSYGSTTGRRSSLDHQLYNNSSDIQEDYTAAAGVFSWPPRSYTCSFCKREFRSAQALGGHMNVHRRDRARLRQQLSPPSPTPSPPRPTQHFSPLPNLNLLHPNPNINNSPPTTFSSPPQKQIPTNFISTLPPLFSTTTSPTVPHGIYNPLTTTTKRLLEMEKLKSEREKVKKGDIIRLELEIGLLGEAKEDLDLELRLGYTTN</sequence>
<dbReference type="Proteomes" id="UP001060085">
    <property type="component" value="Linkage Group LG08"/>
</dbReference>
<organism evidence="1 2">
    <name type="scientific">Catharanthus roseus</name>
    <name type="common">Madagascar periwinkle</name>
    <name type="synonym">Vinca rosea</name>
    <dbReference type="NCBI Taxonomy" id="4058"/>
    <lineage>
        <taxon>Eukaryota</taxon>
        <taxon>Viridiplantae</taxon>
        <taxon>Streptophyta</taxon>
        <taxon>Embryophyta</taxon>
        <taxon>Tracheophyta</taxon>
        <taxon>Spermatophyta</taxon>
        <taxon>Magnoliopsida</taxon>
        <taxon>eudicotyledons</taxon>
        <taxon>Gunneridae</taxon>
        <taxon>Pentapetalae</taxon>
        <taxon>asterids</taxon>
        <taxon>lamiids</taxon>
        <taxon>Gentianales</taxon>
        <taxon>Apocynaceae</taxon>
        <taxon>Rauvolfioideae</taxon>
        <taxon>Vinceae</taxon>
        <taxon>Catharanthinae</taxon>
        <taxon>Catharanthus</taxon>
    </lineage>
</organism>
<comment type="caution">
    <text evidence="1">The sequence shown here is derived from an EMBL/GenBank/DDBJ whole genome shotgun (WGS) entry which is preliminary data.</text>
</comment>
<evidence type="ECO:0000313" key="1">
    <source>
        <dbReference type="EMBL" id="KAI5649418.1"/>
    </source>
</evidence>
<proteinExistence type="predicted"/>
<gene>
    <name evidence="1" type="ORF">M9H77_35423</name>
</gene>
<reference evidence="2" key="1">
    <citation type="journal article" date="2023" name="Nat. Plants">
        <title>Single-cell RNA sequencing provides a high-resolution roadmap for understanding the multicellular compartmentation of specialized metabolism.</title>
        <authorList>
            <person name="Sun S."/>
            <person name="Shen X."/>
            <person name="Li Y."/>
            <person name="Li Y."/>
            <person name="Wang S."/>
            <person name="Li R."/>
            <person name="Zhang H."/>
            <person name="Shen G."/>
            <person name="Guo B."/>
            <person name="Wei J."/>
            <person name="Xu J."/>
            <person name="St-Pierre B."/>
            <person name="Chen S."/>
            <person name="Sun C."/>
        </authorList>
    </citation>
    <scope>NUCLEOTIDE SEQUENCE [LARGE SCALE GENOMIC DNA]</scope>
</reference>